<dbReference type="GO" id="GO:0012505">
    <property type="term" value="C:endomembrane system"/>
    <property type="evidence" value="ECO:0007669"/>
    <property type="project" value="UniProtKB-SubCell"/>
</dbReference>
<keyword evidence="4" id="KW-0560">Oxidoreductase</keyword>
<evidence type="ECO:0000313" key="9">
    <source>
        <dbReference type="EMBL" id="SMF58072.1"/>
    </source>
</evidence>
<keyword evidence="3 7" id="KW-1133">Transmembrane helix</keyword>
<dbReference type="Proteomes" id="UP000192907">
    <property type="component" value="Unassembled WGS sequence"/>
</dbReference>
<evidence type="ECO:0000256" key="4">
    <source>
        <dbReference type="ARBA" id="ARBA00023002"/>
    </source>
</evidence>
<keyword evidence="6 7" id="KW-0472">Membrane</keyword>
<evidence type="ECO:0000256" key="6">
    <source>
        <dbReference type="ARBA" id="ARBA00023136"/>
    </source>
</evidence>
<reference evidence="10" key="1">
    <citation type="submission" date="2017-04" db="EMBL/GenBank/DDBJ databases">
        <authorList>
            <person name="Varghese N."/>
            <person name="Submissions S."/>
        </authorList>
    </citation>
    <scope>NUCLEOTIDE SEQUENCE [LARGE SCALE GENOMIC DNA]</scope>
    <source>
        <strain evidence="10">RKEM611</strain>
    </source>
</reference>
<evidence type="ECO:0000256" key="7">
    <source>
        <dbReference type="SAM" id="Phobius"/>
    </source>
</evidence>
<dbReference type="GO" id="GO:0008610">
    <property type="term" value="P:lipid biosynthetic process"/>
    <property type="evidence" value="ECO:0007669"/>
    <property type="project" value="InterPro"/>
</dbReference>
<protein>
    <submittedName>
        <fullName evidence="9">Sterol desaturase/sphingolipid hydroxylase, fatty acid hydroxylase superfamily</fullName>
    </submittedName>
</protein>
<dbReference type="STRING" id="1513793.SAMN06296036_11953"/>
<sequence length="263" mass="31107">MQELLLYYAYLILAGIPFLIIAKMRPYTNMPPTRELAWDWVALLAAAIFTTIDQWYLTAPLFDRLSHIESLKIYQDSALLLPKPVVFILYLVILDFFNYWFHRSAHSRFLWETHAWHHSSKSIYFISGLRSSFFHVVWFNIPNTLAFIILPIDKFATVFLGFQILQICNLHYTHSNIRLPYQKILEKVIVTPRVHLVHHLSDPKYTNSNYCFFFTFWDRLFGTYTDPDTVEDGVPFGLDYEESNVNLLLGLPRVDRWFKKPTS</sequence>
<feature type="transmembrane region" description="Helical" evidence="7">
    <location>
        <begin position="77"/>
        <end position="101"/>
    </location>
</feature>
<dbReference type="GO" id="GO:0005506">
    <property type="term" value="F:iron ion binding"/>
    <property type="evidence" value="ECO:0007669"/>
    <property type="project" value="InterPro"/>
</dbReference>
<feature type="domain" description="Fatty acid hydroxylase" evidence="8">
    <location>
        <begin position="87"/>
        <end position="223"/>
    </location>
</feature>
<evidence type="ECO:0000256" key="5">
    <source>
        <dbReference type="ARBA" id="ARBA00023098"/>
    </source>
</evidence>
<organism evidence="9 10">
    <name type="scientific">Pseudobacteriovorax antillogorgiicola</name>
    <dbReference type="NCBI Taxonomy" id="1513793"/>
    <lineage>
        <taxon>Bacteria</taxon>
        <taxon>Pseudomonadati</taxon>
        <taxon>Bdellovibrionota</taxon>
        <taxon>Oligoflexia</taxon>
        <taxon>Oligoflexales</taxon>
        <taxon>Pseudobacteriovoracaceae</taxon>
        <taxon>Pseudobacteriovorax</taxon>
    </lineage>
</organism>
<evidence type="ECO:0000256" key="1">
    <source>
        <dbReference type="ARBA" id="ARBA00004127"/>
    </source>
</evidence>
<dbReference type="PANTHER" id="PTHR21624:SF1">
    <property type="entry name" value="ALKYLGLYCEROL MONOOXYGENASE"/>
    <property type="match status" value="1"/>
</dbReference>
<proteinExistence type="predicted"/>
<dbReference type="InterPro" id="IPR051689">
    <property type="entry name" value="Sterol_desaturase/TMEM195"/>
</dbReference>
<evidence type="ECO:0000256" key="3">
    <source>
        <dbReference type="ARBA" id="ARBA00022989"/>
    </source>
</evidence>
<gene>
    <name evidence="9" type="ORF">SAMN06296036_11953</name>
</gene>
<evidence type="ECO:0000313" key="10">
    <source>
        <dbReference type="Proteomes" id="UP000192907"/>
    </source>
</evidence>
<evidence type="ECO:0000256" key="2">
    <source>
        <dbReference type="ARBA" id="ARBA00022692"/>
    </source>
</evidence>
<feature type="transmembrane region" description="Helical" evidence="7">
    <location>
        <begin position="6"/>
        <end position="24"/>
    </location>
</feature>
<evidence type="ECO:0000259" key="8">
    <source>
        <dbReference type="Pfam" id="PF04116"/>
    </source>
</evidence>
<dbReference type="EMBL" id="FWZT01000019">
    <property type="protein sequence ID" value="SMF58072.1"/>
    <property type="molecule type" value="Genomic_DNA"/>
</dbReference>
<dbReference type="GO" id="GO:0016020">
    <property type="term" value="C:membrane"/>
    <property type="evidence" value="ECO:0007669"/>
    <property type="project" value="GOC"/>
</dbReference>
<keyword evidence="10" id="KW-1185">Reference proteome</keyword>
<dbReference type="PANTHER" id="PTHR21624">
    <property type="entry name" value="STEROL DESATURASE-RELATED PROTEIN"/>
    <property type="match status" value="1"/>
</dbReference>
<dbReference type="InterPro" id="IPR006694">
    <property type="entry name" value="Fatty_acid_hydroxylase"/>
</dbReference>
<dbReference type="AlphaFoldDB" id="A0A1Y6CK30"/>
<dbReference type="Pfam" id="PF04116">
    <property type="entry name" value="FA_hydroxylase"/>
    <property type="match status" value="1"/>
</dbReference>
<feature type="transmembrane region" description="Helical" evidence="7">
    <location>
        <begin position="36"/>
        <end position="57"/>
    </location>
</feature>
<dbReference type="GO" id="GO:0006643">
    <property type="term" value="P:membrane lipid metabolic process"/>
    <property type="evidence" value="ECO:0007669"/>
    <property type="project" value="TreeGrafter"/>
</dbReference>
<dbReference type="GO" id="GO:0050479">
    <property type="term" value="F:glyceryl-ether monooxygenase activity"/>
    <property type="evidence" value="ECO:0007669"/>
    <property type="project" value="TreeGrafter"/>
</dbReference>
<name>A0A1Y6CK30_9BACT</name>
<comment type="subcellular location">
    <subcellularLocation>
        <location evidence="1">Endomembrane system</location>
        <topology evidence="1">Multi-pass membrane protein</topology>
    </subcellularLocation>
</comment>
<keyword evidence="2 7" id="KW-0812">Transmembrane</keyword>
<accession>A0A1Y6CK30</accession>
<keyword evidence="5" id="KW-0443">Lipid metabolism</keyword>